<dbReference type="AlphaFoldDB" id="A0A4R5PPP6"/>
<proteinExistence type="predicted"/>
<dbReference type="EMBL" id="SMSI01000001">
    <property type="protein sequence ID" value="TDH38587.1"/>
    <property type="molecule type" value="Genomic_DNA"/>
</dbReference>
<name>A0A4R5PPP6_9HYPH</name>
<protein>
    <submittedName>
        <fullName evidence="1">Uncharacterized protein</fullName>
    </submittedName>
</protein>
<sequence length="60" mass="6929">MTKTTARAGTFAGVRRFFDHAADTIAFTKGAMDIYHTPDHIFRERGTTRDQAMRDYISRF</sequence>
<dbReference type="RefSeq" id="WP_133283421.1">
    <property type="nucleotide sequence ID" value="NZ_SMSI01000001.1"/>
</dbReference>
<evidence type="ECO:0000313" key="2">
    <source>
        <dbReference type="Proteomes" id="UP000295131"/>
    </source>
</evidence>
<gene>
    <name evidence="1" type="ORF">E2A64_05665</name>
</gene>
<organism evidence="1 2">
    <name type="scientific">Pseudohoeflea suaedae</name>
    <dbReference type="NCBI Taxonomy" id="877384"/>
    <lineage>
        <taxon>Bacteria</taxon>
        <taxon>Pseudomonadati</taxon>
        <taxon>Pseudomonadota</taxon>
        <taxon>Alphaproteobacteria</taxon>
        <taxon>Hyphomicrobiales</taxon>
        <taxon>Rhizobiaceae</taxon>
        <taxon>Pseudohoeflea</taxon>
    </lineage>
</organism>
<dbReference type="OrthoDB" id="8117054at2"/>
<comment type="caution">
    <text evidence="1">The sequence shown here is derived from an EMBL/GenBank/DDBJ whole genome shotgun (WGS) entry which is preliminary data.</text>
</comment>
<keyword evidence="2" id="KW-1185">Reference proteome</keyword>
<reference evidence="1 2" key="1">
    <citation type="journal article" date="2013" name="Int. J. Syst. Evol. Microbiol.">
        <title>Hoeflea suaedae sp. nov., an endophytic bacterium isolated from the root of the halophyte Suaeda maritima.</title>
        <authorList>
            <person name="Chung E.J."/>
            <person name="Park J.A."/>
            <person name="Pramanik P."/>
            <person name="Bibi F."/>
            <person name="Jeon C.O."/>
            <person name="Chung Y.R."/>
        </authorList>
    </citation>
    <scope>NUCLEOTIDE SEQUENCE [LARGE SCALE GENOMIC DNA]</scope>
    <source>
        <strain evidence="1 2">YC6898</strain>
    </source>
</reference>
<dbReference type="Proteomes" id="UP000295131">
    <property type="component" value="Unassembled WGS sequence"/>
</dbReference>
<evidence type="ECO:0000313" key="1">
    <source>
        <dbReference type="EMBL" id="TDH38587.1"/>
    </source>
</evidence>
<accession>A0A4R5PPP6</accession>